<dbReference type="InterPro" id="IPR013761">
    <property type="entry name" value="SAM/pointed_sf"/>
</dbReference>
<dbReference type="PROSITE" id="PS50105">
    <property type="entry name" value="SAM_DOMAIN"/>
    <property type="match status" value="1"/>
</dbReference>
<dbReference type="Gene3D" id="1.10.150.50">
    <property type="entry name" value="Transcription Factor, Ets-1"/>
    <property type="match status" value="1"/>
</dbReference>
<reference evidence="3" key="2">
    <citation type="submission" date="2025-08" db="UniProtKB">
        <authorList>
            <consortium name="Ensembl"/>
        </authorList>
    </citation>
    <scope>IDENTIFICATION</scope>
</reference>
<name>A0AAY4BYH5_9TELE</name>
<gene>
    <name evidence="3" type="primary">samd1a</name>
</gene>
<dbReference type="InterPro" id="IPR001660">
    <property type="entry name" value="SAM"/>
</dbReference>
<reference evidence="3" key="3">
    <citation type="submission" date="2025-09" db="UniProtKB">
        <authorList>
            <consortium name="Ensembl"/>
        </authorList>
    </citation>
    <scope>IDENTIFICATION</scope>
</reference>
<dbReference type="SUPFAM" id="SSF47769">
    <property type="entry name" value="SAM/Pointed domain"/>
    <property type="match status" value="1"/>
</dbReference>
<feature type="region of interest" description="Disordered" evidence="1">
    <location>
        <begin position="132"/>
        <end position="177"/>
    </location>
</feature>
<dbReference type="InterPro" id="IPR050548">
    <property type="entry name" value="PcG_chromatin_remod_factors"/>
</dbReference>
<evidence type="ECO:0000259" key="2">
    <source>
        <dbReference type="PROSITE" id="PS50105"/>
    </source>
</evidence>
<dbReference type="Proteomes" id="UP000694580">
    <property type="component" value="Chromosome 7"/>
</dbReference>
<dbReference type="GO" id="GO:0005634">
    <property type="term" value="C:nucleus"/>
    <property type="evidence" value="ECO:0007669"/>
    <property type="project" value="TreeGrafter"/>
</dbReference>
<accession>A0AAY4BYH5</accession>
<feature type="region of interest" description="Disordered" evidence="1">
    <location>
        <begin position="1"/>
        <end position="67"/>
    </location>
</feature>
<evidence type="ECO:0000256" key="1">
    <source>
        <dbReference type="SAM" id="MobiDB-lite"/>
    </source>
</evidence>
<feature type="compositionally biased region" description="Basic and acidic residues" evidence="1">
    <location>
        <begin position="82"/>
        <end position="99"/>
    </location>
</feature>
<evidence type="ECO:0000313" key="4">
    <source>
        <dbReference type="Proteomes" id="UP000694580"/>
    </source>
</evidence>
<reference evidence="3 4" key="1">
    <citation type="submission" date="2020-06" db="EMBL/GenBank/DDBJ databases">
        <authorList>
            <consortium name="Wellcome Sanger Institute Data Sharing"/>
        </authorList>
    </citation>
    <scope>NUCLEOTIDE SEQUENCE [LARGE SCALE GENOMIC DNA]</scope>
</reference>
<sequence length="292" mass="30970">MDGEPMEVDENCSRQKEEANPTANGSGRAEVPGACGHLNSASEGGPSDPCIPSVPDAGISSDPVTLSCSTALPADLHSAWKAQEDPKQENSDPAPHHLEPTLTGTPTDTGVLELRNQPLAICPSVQKSTLKREEGVRVEESAITPDQLADSSTTVDEAMQVSDGRPHSCSSTSESCEESSKGMDVAITSFLEHSSVKIVGNTKGLFEVKAEISADPLQWSVADVASYFAAAGFPEQATAFRTQEIDGKSLLLMQRSDVLTGLSIKLGPALKIYEHHVKVLQRSLFQDESTLG</sequence>
<feature type="region of interest" description="Disordered" evidence="1">
    <location>
        <begin position="81"/>
        <end position="110"/>
    </location>
</feature>
<protein>
    <recommendedName>
        <fullName evidence="2">SAM domain-containing protein</fullName>
    </recommendedName>
</protein>
<dbReference type="CDD" id="cd09583">
    <property type="entry name" value="SAM_Atherin-like"/>
    <property type="match status" value="1"/>
</dbReference>
<dbReference type="GO" id="GO:0042393">
    <property type="term" value="F:histone binding"/>
    <property type="evidence" value="ECO:0007669"/>
    <property type="project" value="TreeGrafter"/>
</dbReference>
<keyword evidence="4" id="KW-1185">Reference proteome</keyword>
<feature type="compositionally biased region" description="Acidic residues" evidence="1">
    <location>
        <begin position="1"/>
        <end position="10"/>
    </location>
</feature>
<dbReference type="PANTHER" id="PTHR12247">
    <property type="entry name" value="POLYCOMB GROUP PROTEIN"/>
    <property type="match status" value="1"/>
</dbReference>
<dbReference type="Pfam" id="PF00536">
    <property type="entry name" value="SAM_1"/>
    <property type="match status" value="1"/>
</dbReference>
<organism evidence="3 4">
    <name type="scientific">Denticeps clupeoides</name>
    <name type="common">denticle herring</name>
    <dbReference type="NCBI Taxonomy" id="299321"/>
    <lineage>
        <taxon>Eukaryota</taxon>
        <taxon>Metazoa</taxon>
        <taxon>Chordata</taxon>
        <taxon>Craniata</taxon>
        <taxon>Vertebrata</taxon>
        <taxon>Euteleostomi</taxon>
        <taxon>Actinopterygii</taxon>
        <taxon>Neopterygii</taxon>
        <taxon>Teleostei</taxon>
        <taxon>Clupei</taxon>
        <taxon>Clupeiformes</taxon>
        <taxon>Denticipitoidei</taxon>
        <taxon>Denticipitidae</taxon>
        <taxon>Denticeps</taxon>
    </lineage>
</organism>
<dbReference type="Ensembl" id="ENSDCDT00010031310.1">
    <property type="protein sequence ID" value="ENSDCDP00010025271.1"/>
    <property type="gene ID" value="ENSDCDG00010016066.1"/>
</dbReference>
<dbReference type="GeneTree" id="ENSGT00940000162952"/>
<proteinExistence type="predicted"/>
<dbReference type="GO" id="GO:0045892">
    <property type="term" value="P:negative regulation of DNA-templated transcription"/>
    <property type="evidence" value="ECO:0007669"/>
    <property type="project" value="TreeGrafter"/>
</dbReference>
<dbReference type="PANTHER" id="PTHR12247:SF139">
    <property type="entry name" value="ATHERIN-RELATED"/>
    <property type="match status" value="1"/>
</dbReference>
<feature type="domain" description="SAM" evidence="2">
    <location>
        <begin position="219"/>
        <end position="267"/>
    </location>
</feature>
<dbReference type="SMART" id="SM00454">
    <property type="entry name" value="SAM"/>
    <property type="match status" value="1"/>
</dbReference>
<dbReference type="AlphaFoldDB" id="A0AAY4BYH5"/>
<dbReference type="GO" id="GO:0003682">
    <property type="term" value="F:chromatin binding"/>
    <property type="evidence" value="ECO:0007669"/>
    <property type="project" value="TreeGrafter"/>
</dbReference>
<evidence type="ECO:0000313" key="3">
    <source>
        <dbReference type="Ensembl" id="ENSDCDP00010025271.1"/>
    </source>
</evidence>